<dbReference type="STRING" id="69332.A0A388L5H2"/>
<dbReference type="Gene3D" id="1.20.1280.50">
    <property type="match status" value="1"/>
</dbReference>
<dbReference type="Gene3D" id="3.80.10.10">
    <property type="entry name" value="Ribonuclease Inhibitor"/>
    <property type="match status" value="3"/>
</dbReference>
<sequence>MRDSTLDVLPPEMIMRMLSLLSPSDWARAAQTCRFLRSACDDLLGTARALDLRHAGAAMDSKCFASVARKLGPNLRRLDLDCSYLRDEAMELLPPTLSDVALTGCDHHTDALLVNLGERLGPNLLRFAFSGFGGAISRSGFEALITKCPNLTCLCVDGNGLLDTNAIVRAAAATCHNLSELSTYDLTLDTFRSLKSKYKVSLRAFRHKKRRSGGLSVGDQSMRAIVDVCPQLEELNLIDKSDGSPSAEWDPQSTTLTDSGILLLTLCAETLTSLKLGLSGRAGNERCSEVAVMQLMSECKKLVHVELSNFRRLTDPPVYELIQCHPALVELCLDAAPITNTCLEAIGQNCPRLRILSVKFCKKLTEKGLISLRNCRWLESLNLGQTNGVTDTSVSALCSHLPRLKSLVLNYGLLSDNALRAIARCSEMQDLALHGCSHVTSNGLRTLASGCPRLRFLCLSNCEHITDSGVVAIAKACPFLLKVRLDGCRLLSNPSVRALAQHAPRLRDLSMQHCPKLSDGVFGHLLGASSLRFLDLGRGKLSGPAVSGFRRSRPNVEIHLDGTLYDITLEPYS</sequence>
<dbReference type="InterPro" id="IPR036047">
    <property type="entry name" value="F-box-like_dom_sf"/>
</dbReference>
<dbReference type="InterPro" id="IPR057207">
    <property type="entry name" value="FBXL15_LRR"/>
</dbReference>
<dbReference type="InterPro" id="IPR032675">
    <property type="entry name" value="LRR_dom_sf"/>
</dbReference>
<protein>
    <submittedName>
        <fullName evidence="3">Uncharacterized protein</fullName>
    </submittedName>
</protein>
<feature type="domain" description="F-box" evidence="1">
    <location>
        <begin position="7"/>
        <end position="42"/>
    </location>
</feature>
<dbReference type="PANTHER" id="PTHR13318">
    <property type="entry name" value="PARTNER OF PAIRED, ISOFORM B-RELATED"/>
    <property type="match status" value="1"/>
</dbReference>
<dbReference type="Pfam" id="PF12937">
    <property type="entry name" value="F-box-like"/>
    <property type="match status" value="1"/>
</dbReference>
<comment type="caution">
    <text evidence="3">The sequence shown here is derived from an EMBL/GenBank/DDBJ whole genome shotgun (WGS) entry which is preliminary data.</text>
</comment>
<evidence type="ECO:0000259" key="1">
    <source>
        <dbReference type="Pfam" id="PF12937"/>
    </source>
</evidence>
<organism evidence="3 4">
    <name type="scientific">Chara braunii</name>
    <name type="common">Braun's stonewort</name>
    <dbReference type="NCBI Taxonomy" id="69332"/>
    <lineage>
        <taxon>Eukaryota</taxon>
        <taxon>Viridiplantae</taxon>
        <taxon>Streptophyta</taxon>
        <taxon>Charophyceae</taxon>
        <taxon>Charales</taxon>
        <taxon>Characeae</taxon>
        <taxon>Chara</taxon>
    </lineage>
</organism>
<dbReference type="OMA" id="RFAWSGF"/>
<name>A0A388L5H2_CHABU</name>
<dbReference type="SUPFAM" id="SSF81383">
    <property type="entry name" value="F-box domain"/>
    <property type="match status" value="1"/>
</dbReference>
<dbReference type="Pfam" id="PF25372">
    <property type="entry name" value="DUF7885"/>
    <property type="match status" value="1"/>
</dbReference>
<dbReference type="PANTHER" id="PTHR13318:SF105">
    <property type="entry name" value="F-BOX_LRR-REPEAT PROTEIN 3"/>
    <property type="match status" value="1"/>
</dbReference>
<dbReference type="SUPFAM" id="SSF52047">
    <property type="entry name" value="RNI-like"/>
    <property type="match status" value="1"/>
</dbReference>
<accession>A0A388L5H2</accession>
<dbReference type="InterPro" id="IPR006553">
    <property type="entry name" value="Leu-rich_rpt_Cys-con_subtyp"/>
</dbReference>
<gene>
    <name evidence="3" type="ORF">CBR_g23992</name>
</gene>
<dbReference type="AlphaFoldDB" id="A0A388L5H2"/>
<dbReference type="InterPro" id="IPR001810">
    <property type="entry name" value="F-box_dom"/>
</dbReference>
<keyword evidence="4" id="KW-1185">Reference proteome</keyword>
<feature type="domain" description="F-box/LRR-repeat protein 15-like leucin rich repeat" evidence="2">
    <location>
        <begin position="218"/>
        <end position="540"/>
    </location>
</feature>
<evidence type="ECO:0000259" key="2">
    <source>
        <dbReference type="Pfam" id="PF25372"/>
    </source>
</evidence>
<dbReference type="Gramene" id="GBG77547">
    <property type="protein sequence ID" value="GBG77547"/>
    <property type="gene ID" value="CBR_g23992"/>
</dbReference>
<dbReference type="GO" id="GO:0031146">
    <property type="term" value="P:SCF-dependent proteasomal ubiquitin-dependent protein catabolic process"/>
    <property type="evidence" value="ECO:0007669"/>
    <property type="project" value="TreeGrafter"/>
</dbReference>
<dbReference type="EMBL" id="BFEA01000270">
    <property type="protein sequence ID" value="GBG77547.1"/>
    <property type="molecule type" value="Genomic_DNA"/>
</dbReference>
<dbReference type="Proteomes" id="UP000265515">
    <property type="component" value="Unassembled WGS sequence"/>
</dbReference>
<evidence type="ECO:0000313" key="4">
    <source>
        <dbReference type="Proteomes" id="UP000265515"/>
    </source>
</evidence>
<reference evidence="3 4" key="1">
    <citation type="journal article" date="2018" name="Cell">
        <title>The Chara Genome: Secondary Complexity and Implications for Plant Terrestrialization.</title>
        <authorList>
            <person name="Nishiyama T."/>
            <person name="Sakayama H."/>
            <person name="Vries J.D."/>
            <person name="Buschmann H."/>
            <person name="Saint-Marcoux D."/>
            <person name="Ullrich K.K."/>
            <person name="Haas F.B."/>
            <person name="Vanderstraeten L."/>
            <person name="Becker D."/>
            <person name="Lang D."/>
            <person name="Vosolsobe S."/>
            <person name="Rombauts S."/>
            <person name="Wilhelmsson P.K.I."/>
            <person name="Janitza P."/>
            <person name="Kern R."/>
            <person name="Heyl A."/>
            <person name="Rumpler F."/>
            <person name="Villalobos L.I.A.C."/>
            <person name="Clay J.M."/>
            <person name="Skokan R."/>
            <person name="Toyoda A."/>
            <person name="Suzuki Y."/>
            <person name="Kagoshima H."/>
            <person name="Schijlen E."/>
            <person name="Tajeshwar N."/>
            <person name="Catarino B."/>
            <person name="Hetherington A.J."/>
            <person name="Saltykova A."/>
            <person name="Bonnot C."/>
            <person name="Breuninger H."/>
            <person name="Symeonidi A."/>
            <person name="Radhakrishnan G.V."/>
            <person name="Van Nieuwerburgh F."/>
            <person name="Deforce D."/>
            <person name="Chang C."/>
            <person name="Karol K.G."/>
            <person name="Hedrich R."/>
            <person name="Ulvskov P."/>
            <person name="Glockner G."/>
            <person name="Delwiche C.F."/>
            <person name="Petrasek J."/>
            <person name="Van de Peer Y."/>
            <person name="Friml J."/>
            <person name="Beilby M."/>
            <person name="Dolan L."/>
            <person name="Kohara Y."/>
            <person name="Sugano S."/>
            <person name="Fujiyama A."/>
            <person name="Delaux P.-M."/>
            <person name="Quint M."/>
            <person name="TheiBen G."/>
            <person name="Hagemann M."/>
            <person name="Harholt J."/>
            <person name="Dunand C."/>
            <person name="Zachgo S."/>
            <person name="Langdale J."/>
            <person name="Maumus F."/>
            <person name="Straeten D.V.D."/>
            <person name="Gould S.B."/>
            <person name="Rensing S.A."/>
        </authorList>
    </citation>
    <scope>NUCLEOTIDE SEQUENCE [LARGE SCALE GENOMIC DNA]</scope>
    <source>
        <strain evidence="3 4">S276</strain>
    </source>
</reference>
<dbReference type="GO" id="GO:0019005">
    <property type="term" value="C:SCF ubiquitin ligase complex"/>
    <property type="evidence" value="ECO:0007669"/>
    <property type="project" value="TreeGrafter"/>
</dbReference>
<evidence type="ECO:0000313" key="3">
    <source>
        <dbReference type="EMBL" id="GBG77547.1"/>
    </source>
</evidence>
<dbReference type="SMART" id="SM00367">
    <property type="entry name" value="LRR_CC"/>
    <property type="match status" value="8"/>
</dbReference>
<proteinExistence type="predicted"/>
<dbReference type="OrthoDB" id="550575at2759"/>